<gene>
    <name evidence="1" type="ORF">F4820DRAFT_457341</name>
</gene>
<name>A0ACB9Z4X9_9PEZI</name>
<keyword evidence="1" id="KW-0808">Transferase</keyword>
<keyword evidence="2" id="KW-1185">Reference proteome</keyword>
<organism evidence="1 2">
    <name type="scientific">Hypoxylon rubiginosum</name>
    <dbReference type="NCBI Taxonomy" id="110542"/>
    <lineage>
        <taxon>Eukaryota</taxon>
        <taxon>Fungi</taxon>
        <taxon>Dikarya</taxon>
        <taxon>Ascomycota</taxon>
        <taxon>Pezizomycotina</taxon>
        <taxon>Sordariomycetes</taxon>
        <taxon>Xylariomycetidae</taxon>
        <taxon>Xylariales</taxon>
        <taxon>Hypoxylaceae</taxon>
        <taxon>Hypoxylon</taxon>
    </lineage>
</organism>
<dbReference type="EMBL" id="MU393454">
    <property type="protein sequence ID" value="KAI4866800.1"/>
    <property type="molecule type" value="Genomic_DNA"/>
</dbReference>
<reference evidence="1 2" key="1">
    <citation type="journal article" date="2022" name="New Phytol.">
        <title>Ecological generalism drives hyperdiversity of secondary metabolite gene clusters in xylarialean endophytes.</title>
        <authorList>
            <person name="Franco M.E.E."/>
            <person name="Wisecaver J.H."/>
            <person name="Arnold A.E."/>
            <person name="Ju Y.M."/>
            <person name="Slot J.C."/>
            <person name="Ahrendt S."/>
            <person name="Moore L.P."/>
            <person name="Eastman K.E."/>
            <person name="Scott K."/>
            <person name="Konkel Z."/>
            <person name="Mondo S.J."/>
            <person name="Kuo A."/>
            <person name="Hayes R.D."/>
            <person name="Haridas S."/>
            <person name="Andreopoulos B."/>
            <person name="Riley R."/>
            <person name="LaButti K."/>
            <person name="Pangilinan J."/>
            <person name="Lipzen A."/>
            <person name="Amirebrahimi M."/>
            <person name="Yan J."/>
            <person name="Adam C."/>
            <person name="Keymanesh K."/>
            <person name="Ng V."/>
            <person name="Louie K."/>
            <person name="Northen T."/>
            <person name="Drula E."/>
            <person name="Henrissat B."/>
            <person name="Hsieh H.M."/>
            <person name="Youens-Clark K."/>
            <person name="Lutzoni F."/>
            <person name="Miadlikowska J."/>
            <person name="Eastwood D.C."/>
            <person name="Hamelin R.C."/>
            <person name="Grigoriev I.V."/>
            <person name="U'Ren J.M."/>
        </authorList>
    </citation>
    <scope>NUCLEOTIDE SEQUENCE [LARGE SCALE GENOMIC DNA]</scope>
    <source>
        <strain evidence="1 2">CBS 119005</strain>
    </source>
</reference>
<evidence type="ECO:0000313" key="2">
    <source>
        <dbReference type="Proteomes" id="UP001497700"/>
    </source>
</evidence>
<comment type="caution">
    <text evidence="1">The sequence shown here is derived from an EMBL/GenBank/DDBJ whole genome shotgun (WGS) entry which is preliminary data.</text>
</comment>
<protein>
    <submittedName>
        <fullName evidence="1">Transferase family-domain-containing protein</fullName>
    </submittedName>
</protein>
<accession>A0ACB9Z4X9</accession>
<sequence>MADYRDLDRYEDQALGQLPMLQVYSHILYFFPMPHDFSRDQIIRELEAAITKVRQEVPWMGARVVNVGKTNGNSGTYRPAACPLPEQAIDIADYADEIPPYATFQARKAPLSMIDTERLTPVSCFPKKFEDSDEHPAHVVRLQVSFIRGGVIIDFAFQHNMGDASGHFGFVKLVATAMRGEEFPASFLEKANIDRRNIIPLLKPDEPMLDHSHHKRPPVTDSIPLVPTADARYHVFRFTVASMARLKDLASRPQGFDPDVPFVSTDDALCAFCWKHFVSVRLGRFPAGTTSRLGRQIDGRKLVGLPPDYMGEAAHTMSAWMTFGELSQAPLSTIASYLRKRLNETNNPYHLRSFATFIAREPDKSTITYAGRFDPTVDIGSSSIRTMPGVFPEFGKLGRPEFIRRPPSVPFPSTLVLYPGTPEGDCDGIACLTDTDFEALSANPEWNEYVEHIG</sequence>
<dbReference type="Proteomes" id="UP001497700">
    <property type="component" value="Unassembled WGS sequence"/>
</dbReference>
<proteinExistence type="predicted"/>
<evidence type="ECO:0000313" key="1">
    <source>
        <dbReference type="EMBL" id="KAI4866800.1"/>
    </source>
</evidence>